<evidence type="ECO:0000256" key="5">
    <source>
        <dbReference type="ARBA" id="ARBA00022631"/>
    </source>
</evidence>
<evidence type="ECO:0000259" key="8">
    <source>
        <dbReference type="Pfam" id="PF00576"/>
    </source>
</evidence>
<dbReference type="EC" id="3.5.2.17" evidence="7"/>
<dbReference type="RefSeq" id="WP_345500823.1">
    <property type="nucleotide sequence ID" value="NZ_BAABLO010000001.1"/>
</dbReference>
<sequence>MSTLSTHVLDTSLGRPAAGIGVVLEGLDGTAIGDGVTDGDGRVASIGPERLEPGDYRLRFASGSYFAARGVPGFYPEVVVVFTVTGDPHYHVPVLLNPYGYSTYRGS</sequence>
<evidence type="ECO:0000256" key="3">
    <source>
        <dbReference type="ARBA" id="ARBA00009850"/>
    </source>
</evidence>
<evidence type="ECO:0000256" key="1">
    <source>
        <dbReference type="ARBA" id="ARBA00001043"/>
    </source>
</evidence>
<dbReference type="Pfam" id="PF00576">
    <property type="entry name" value="Transthyretin"/>
    <property type="match status" value="1"/>
</dbReference>
<feature type="domain" description="Transthyretin/hydroxyisourate hydrolase" evidence="8">
    <location>
        <begin position="4"/>
        <end position="106"/>
    </location>
</feature>
<comment type="catalytic activity">
    <reaction evidence="1 7">
        <text>5-hydroxyisourate + H2O = 5-hydroxy-2-oxo-4-ureido-2,5-dihydro-1H-imidazole-5-carboxylate + H(+)</text>
        <dbReference type="Rhea" id="RHEA:23736"/>
        <dbReference type="ChEBI" id="CHEBI:15377"/>
        <dbReference type="ChEBI" id="CHEBI:15378"/>
        <dbReference type="ChEBI" id="CHEBI:18072"/>
        <dbReference type="ChEBI" id="CHEBI:58639"/>
        <dbReference type="EC" id="3.5.2.17"/>
    </reaction>
</comment>
<dbReference type="SUPFAM" id="SSF49472">
    <property type="entry name" value="Transthyretin (synonym: prealbumin)"/>
    <property type="match status" value="1"/>
</dbReference>
<evidence type="ECO:0000313" key="10">
    <source>
        <dbReference type="Proteomes" id="UP001500556"/>
    </source>
</evidence>
<dbReference type="PROSITE" id="PS00768">
    <property type="entry name" value="TRANSTHYRETIN_1"/>
    <property type="match status" value="1"/>
</dbReference>
<comment type="function">
    <text evidence="2">Catalyzes the hydrolysis of 5-hydroxyisourate (HIU) to 2-oxo-4-hydroxy-4-carboxy-5-ureidoimidazoline (OHCU).</text>
</comment>
<dbReference type="CDD" id="cd05822">
    <property type="entry name" value="TLP_HIUase"/>
    <property type="match status" value="1"/>
</dbReference>
<organism evidence="9 10">
    <name type="scientific">Pedococcus ginsenosidimutans</name>
    <dbReference type="NCBI Taxonomy" id="490570"/>
    <lineage>
        <taxon>Bacteria</taxon>
        <taxon>Bacillati</taxon>
        <taxon>Actinomycetota</taxon>
        <taxon>Actinomycetes</taxon>
        <taxon>Micrococcales</taxon>
        <taxon>Intrasporangiaceae</taxon>
        <taxon>Pedococcus</taxon>
    </lineage>
</organism>
<evidence type="ECO:0000256" key="6">
    <source>
        <dbReference type="ARBA" id="ARBA00022801"/>
    </source>
</evidence>
<dbReference type="EMBL" id="BAABLO010000001">
    <property type="protein sequence ID" value="GAA4711266.1"/>
    <property type="molecule type" value="Genomic_DNA"/>
</dbReference>
<reference evidence="10" key="1">
    <citation type="journal article" date="2019" name="Int. J. Syst. Evol. Microbiol.">
        <title>The Global Catalogue of Microorganisms (GCM) 10K type strain sequencing project: providing services to taxonomists for standard genome sequencing and annotation.</title>
        <authorList>
            <consortium name="The Broad Institute Genomics Platform"/>
            <consortium name="The Broad Institute Genome Sequencing Center for Infectious Disease"/>
            <person name="Wu L."/>
            <person name="Ma J."/>
        </authorList>
    </citation>
    <scope>NUCLEOTIDE SEQUENCE [LARGE SCALE GENOMIC DNA]</scope>
    <source>
        <strain evidence="10">JCM 18961</strain>
    </source>
</reference>
<evidence type="ECO:0000256" key="4">
    <source>
        <dbReference type="ARBA" id="ARBA00011881"/>
    </source>
</evidence>
<dbReference type="InterPro" id="IPR000895">
    <property type="entry name" value="Transthyretin/HIU_hydrolase"/>
</dbReference>
<protein>
    <recommendedName>
        <fullName evidence="7">5-hydroxyisourate hydrolase</fullName>
        <shortName evidence="7">HIU hydrolase</shortName>
        <shortName evidence="7">HIUHase</shortName>
        <ecNumber evidence="7">3.5.2.17</ecNumber>
    </recommendedName>
</protein>
<dbReference type="InterPro" id="IPR023416">
    <property type="entry name" value="Transthyretin/HIU_hydrolase_d"/>
</dbReference>
<dbReference type="PANTHER" id="PTHR10395:SF7">
    <property type="entry name" value="5-HYDROXYISOURATE HYDROLASE"/>
    <property type="match status" value="1"/>
</dbReference>
<dbReference type="PANTHER" id="PTHR10395">
    <property type="entry name" value="URICASE AND TRANSTHYRETIN-RELATED"/>
    <property type="match status" value="1"/>
</dbReference>
<dbReference type="Gene3D" id="2.60.40.180">
    <property type="entry name" value="Transthyretin/hydroxyisourate hydrolase domain"/>
    <property type="match status" value="1"/>
</dbReference>
<comment type="caution">
    <text evidence="9">The sequence shown here is derived from an EMBL/GenBank/DDBJ whole genome shotgun (WGS) entry which is preliminary data.</text>
</comment>
<dbReference type="InterPro" id="IPR023418">
    <property type="entry name" value="Thyroxine_BS"/>
</dbReference>
<dbReference type="NCBIfam" id="TIGR02962">
    <property type="entry name" value="hdxy_isourate"/>
    <property type="match status" value="1"/>
</dbReference>
<comment type="similarity">
    <text evidence="3 7">Belongs to the transthyretin family. 5-hydroxyisourate hydrolase subfamily.</text>
</comment>
<keyword evidence="6 7" id="KW-0378">Hydrolase</keyword>
<comment type="subunit">
    <text evidence="4 7">Homotetramer.</text>
</comment>
<proteinExistence type="inferred from homology"/>
<dbReference type="PRINTS" id="PR00189">
    <property type="entry name" value="TRNSTHYRETIN"/>
</dbReference>
<name>A0ABP8XR98_9MICO</name>
<dbReference type="InterPro" id="IPR014306">
    <property type="entry name" value="Hydroxyisourate_hydrolase"/>
</dbReference>
<dbReference type="GO" id="GO:0016787">
    <property type="term" value="F:hydrolase activity"/>
    <property type="evidence" value="ECO:0007669"/>
    <property type="project" value="UniProtKB-KW"/>
</dbReference>
<accession>A0ABP8XR98</accession>
<keyword evidence="10" id="KW-1185">Reference proteome</keyword>
<evidence type="ECO:0000256" key="7">
    <source>
        <dbReference type="RuleBase" id="RU361270"/>
    </source>
</evidence>
<evidence type="ECO:0000313" key="9">
    <source>
        <dbReference type="EMBL" id="GAA4711266.1"/>
    </source>
</evidence>
<dbReference type="Proteomes" id="UP001500556">
    <property type="component" value="Unassembled WGS sequence"/>
</dbReference>
<evidence type="ECO:0000256" key="2">
    <source>
        <dbReference type="ARBA" id="ARBA00002704"/>
    </source>
</evidence>
<dbReference type="InterPro" id="IPR036817">
    <property type="entry name" value="Transthyretin/HIU_hydrolase_sf"/>
</dbReference>
<gene>
    <name evidence="9" type="primary">uraH</name>
    <name evidence="9" type="ORF">GCM10025782_04180</name>
</gene>
<keyword evidence="5 7" id="KW-0659">Purine metabolism</keyword>